<dbReference type="InterPro" id="IPR045392">
    <property type="entry name" value="DUF6519"/>
</dbReference>
<dbReference type="AlphaFoldDB" id="A0A2W2DYQ1"/>
<keyword evidence="2" id="KW-1185">Reference proteome</keyword>
<gene>
    <name evidence="1" type="ORF">C1I93_09970</name>
</gene>
<organism evidence="1 2">
    <name type="scientific">Micromonospora endophytica</name>
    <dbReference type="NCBI Taxonomy" id="515350"/>
    <lineage>
        <taxon>Bacteria</taxon>
        <taxon>Bacillati</taxon>
        <taxon>Actinomycetota</taxon>
        <taxon>Actinomycetes</taxon>
        <taxon>Micromonosporales</taxon>
        <taxon>Micromonosporaceae</taxon>
        <taxon>Micromonospora</taxon>
    </lineage>
</organism>
<protein>
    <submittedName>
        <fullName evidence="1">Uncharacterized protein</fullName>
    </submittedName>
</protein>
<dbReference type="OrthoDB" id="134981at2"/>
<comment type="caution">
    <text evidence="1">The sequence shown here is derived from an EMBL/GenBank/DDBJ whole genome shotgun (WGS) entry which is preliminary data.</text>
</comment>
<dbReference type="EMBL" id="POTX01000048">
    <property type="protein sequence ID" value="PZF98013.1"/>
    <property type="molecule type" value="Genomic_DNA"/>
</dbReference>
<dbReference type="Pfam" id="PF20129">
    <property type="entry name" value="DUF6519"/>
    <property type="match status" value="3"/>
</dbReference>
<accession>A0A2W2DYQ1</accession>
<evidence type="ECO:0000313" key="2">
    <source>
        <dbReference type="Proteomes" id="UP000248627"/>
    </source>
</evidence>
<name>A0A2W2DYQ1_9ACTN</name>
<proteinExistence type="predicted"/>
<evidence type="ECO:0000313" key="1">
    <source>
        <dbReference type="EMBL" id="PZF98013.1"/>
    </source>
</evidence>
<dbReference type="Proteomes" id="UP000248627">
    <property type="component" value="Unassembled WGS sequence"/>
</dbReference>
<sequence length="578" mass="61811">MKGDFSRLTWDRRRRYAGVLMQQGRLQLDADWNEQVDIGAYRLESAIADVVGHSGVPGRTPDGFRIELVGDLRQAPVLRVAPGRIYVAGRALDNDAPLSLPVLDLLPDLSDYDNLWAAVYLDTWQRHVTAADDPALREVALGGPDTATRVQHAWRIGSSILPFINDYPVIGPGWRPPVPNLSTGLLDARADLDRPVQENQLYRVEVHSVTGQDVRFTWSRENGAVTATVSDVQSATRTLTVGSVGRDRQHGLAERQWIELVVDPDKRGPVVQVERVTDGQLVATAASWPWTGRQAPAVRLVRRWDGATGLVTATGGWQPLEQGIQVRFAPAPTGAASYVPGDYWLVPARAATGGIEWPPGPQPAHGVRHEYAPLAVITRDSEWRWSLDADVRVEFGPRPSSGAVTGRNLQATSVSGTSARQAAASGPTPLAVGAESLFGSPTAPVDTTGYGSLSVSGVLSAQGLDVRRDAVVQGPLSVGGWLAVGGAEPPTFTALHITRDDGAGPLVGLTGRFDLRTVARELAAAPAGTTVIAGQSRDGDPQQVYLFWRDHTGALWGTALAQDPAITASLRTAAKGRP</sequence>
<reference evidence="1 2" key="1">
    <citation type="submission" date="2018-01" db="EMBL/GenBank/DDBJ databases">
        <title>Draft genome sequence of Jishengella endophytica.</title>
        <authorList>
            <person name="Sahin N."/>
            <person name="Ay H."/>
            <person name="Saygin H."/>
        </authorList>
    </citation>
    <scope>NUCLEOTIDE SEQUENCE [LARGE SCALE GENOMIC DNA]</scope>
    <source>
        <strain evidence="1 2">DSM 45430</strain>
    </source>
</reference>
<dbReference type="RefSeq" id="WP_111242962.1">
    <property type="nucleotide sequence ID" value="NZ_AP023358.1"/>
</dbReference>